<sequence length="255" mass="29241">MLDISKRKTWEDIEAAFIAQYNYNSQLKMTIRELESTKMEPKESFADFVKRWRAKAALMTECPSERDQLRIISRTLHLHYAKHLVPVQASANFKTFFEPGLAIEDALQTGVLPRGESSSSSTQKAKPRAYLGDSSSLFVLSLLYLANPEGFYDMHYSASKYFAGFYINCVDLGNEGIDFDGIIPRKCVPSPKRKIKGMLSLLKEEIVSINLKDKDNIRMVQIRSNLPPEEHCARSDRLEEFIKRLGVISQRHAWR</sequence>
<protein>
    <submittedName>
        <fullName evidence="1">Uncharacterized protein</fullName>
    </submittedName>
</protein>
<keyword evidence="2" id="KW-1185">Reference proteome</keyword>
<evidence type="ECO:0000313" key="1">
    <source>
        <dbReference type="EMBL" id="KAI8572311.1"/>
    </source>
</evidence>
<proteinExistence type="predicted"/>
<organism evidence="1 2">
    <name type="scientific">Rhododendron molle</name>
    <name type="common">Chinese azalea</name>
    <name type="synonym">Azalea mollis</name>
    <dbReference type="NCBI Taxonomy" id="49168"/>
    <lineage>
        <taxon>Eukaryota</taxon>
        <taxon>Viridiplantae</taxon>
        <taxon>Streptophyta</taxon>
        <taxon>Embryophyta</taxon>
        <taxon>Tracheophyta</taxon>
        <taxon>Spermatophyta</taxon>
        <taxon>Magnoliopsida</taxon>
        <taxon>eudicotyledons</taxon>
        <taxon>Gunneridae</taxon>
        <taxon>Pentapetalae</taxon>
        <taxon>asterids</taxon>
        <taxon>Ericales</taxon>
        <taxon>Ericaceae</taxon>
        <taxon>Ericoideae</taxon>
        <taxon>Rhodoreae</taxon>
        <taxon>Rhododendron</taxon>
    </lineage>
</organism>
<comment type="caution">
    <text evidence="1">The sequence shown here is derived from an EMBL/GenBank/DDBJ whole genome shotgun (WGS) entry which is preliminary data.</text>
</comment>
<reference evidence="1" key="1">
    <citation type="submission" date="2022-02" db="EMBL/GenBank/DDBJ databases">
        <title>Plant Genome Project.</title>
        <authorList>
            <person name="Zhang R.-G."/>
        </authorList>
    </citation>
    <scope>NUCLEOTIDE SEQUENCE</scope>
    <source>
        <strain evidence="1">AT1</strain>
    </source>
</reference>
<dbReference type="Proteomes" id="UP001062846">
    <property type="component" value="Chromosome 1"/>
</dbReference>
<gene>
    <name evidence="1" type="ORF">RHMOL_Rhmol01G0187800</name>
</gene>
<evidence type="ECO:0000313" key="2">
    <source>
        <dbReference type="Proteomes" id="UP001062846"/>
    </source>
</evidence>
<accession>A0ACC0Q4H0</accession>
<name>A0ACC0Q4H0_RHOML</name>
<dbReference type="EMBL" id="CM046388">
    <property type="protein sequence ID" value="KAI8572311.1"/>
    <property type="molecule type" value="Genomic_DNA"/>
</dbReference>